<dbReference type="EMBL" id="WHOD01000097">
    <property type="protein sequence ID" value="NOU96356.1"/>
    <property type="molecule type" value="Genomic_DNA"/>
</dbReference>
<sequence length="69" mass="7629">MIQVKEFVDSDTSLAEKKANVFLAELQDEQVINISYGSMTKPTPSGMNAQRSTILVTYKTLSKVNDSSE</sequence>
<comment type="caution">
    <text evidence="1">The sequence shown here is derived from an EMBL/GenBank/DDBJ whole genome shotgun (WGS) entry which is preliminary data.</text>
</comment>
<reference evidence="1" key="1">
    <citation type="submission" date="2019-10" db="EMBL/GenBank/DDBJ databases">
        <title>Description of Paenibacillus glebae sp. nov.</title>
        <authorList>
            <person name="Carlier A."/>
            <person name="Qi S."/>
        </authorList>
    </citation>
    <scope>NUCLEOTIDE SEQUENCE</scope>
    <source>
        <strain evidence="1">LMG 31456</strain>
    </source>
</reference>
<gene>
    <name evidence="1" type="ORF">GC093_24525</name>
</gene>
<accession>A0A972GT35</accession>
<keyword evidence="2" id="KW-1185">Reference proteome</keyword>
<name>A0A972GT35_9BACL</name>
<dbReference type="AlphaFoldDB" id="A0A972GT35"/>
<dbReference type="Proteomes" id="UP000641588">
    <property type="component" value="Unassembled WGS sequence"/>
</dbReference>
<evidence type="ECO:0000313" key="2">
    <source>
        <dbReference type="Proteomes" id="UP000641588"/>
    </source>
</evidence>
<protein>
    <recommendedName>
        <fullName evidence="3">Sporulation protein Cse60</fullName>
    </recommendedName>
</protein>
<organism evidence="1 2">
    <name type="scientific">Paenibacillus foliorum</name>
    <dbReference type="NCBI Taxonomy" id="2654974"/>
    <lineage>
        <taxon>Bacteria</taxon>
        <taxon>Bacillati</taxon>
        <taxon>Bacillota</taxon>
        <taxon>Bacilli</taxon>
        <taxon>Bacillales</taxon>
        <taxon>Paenibacillaceae</taxon>
        <taxon>Paenibacillus</taxon>
    </lineage>
</organism>
<evidence type="ECO:0000313" key="1">
    <source>
        <dbReference type="EMBL" id="NOU96356.1"/>
    </source>
</evidence>
<evidence type="ECO:0008006" key="3">
    <source>
        <dbReference type="Google" id="ProtNLM"/>
    </source>
</evidence>
<proteinExistence type="predicted"/>
<dbReference type="RefSeq" id="WP_171654591.1">
    <property type="nucleotide sequence ID" value="NZ_WHOD01000097.1"/>
</dbReference>